<accession>A0ABD3PYN6</accession>
<dbReference type="PROSITE" id="PS50126">
    <property type="entry name" value="S1"/>
    <property type="match status" value="1"/>
</dbReference>
<gene>
    <name evidence="3" type="ORF">HJC23_009402</name>
</gene>
<feature type="compositionally biased region" description="Basic and acidic residues" evidence="1">
    <location>
        <begin position="522"/>
        <end position="543"/>
    </location>
</feature>
<dbReference type="PANTHER" id="PTHR10724">
    <property type="entry name" value="30S RIBOSOMAL PROTEIN S1"/>
    <property type="match status" value="1"/>
</dbReference>
<dbReference type="AlphaFoldDB" id="A0ABD3PYN6"/>
<feature type="compositionally biased region" description="Polar residues" evidence="1">
    <location>
        <begin position="112"/>
        <end position="130"/>
    </location>
</feature>
<keyword evidence="4" id="KW-1185">Reference proteome</keyword>
<organism evidence="3 4">
    <name type="scientific">Cyclotella cryptica</name>
    <dbReference type="NCBI Taxonomy" id="29204"/>
    <lineage>
        <taxon>Eukaryota</taxon>
        <taxon>Sar</taxon>
        <taxon>Stramenopiles</taxon>
        <taxon>Ochrophyta</taxon>
        <taxon>Bacillariophyta</taxon>
        <taxon>Coscinodiscophyceae</taxon>
        <taxon>Thalassiosirophycidae</taxon>
        <taxon>Stephanodiscales</taxon>
        <taxon>Stephanodiscaceae</taxon>
        <taxon>Cyclotella</taxon>
    </lineage>
</organism>
<feature type="compositionally biased region" description="Basic and acidic residues" evidence="1">
    <location>
        <begin position="474"/>
        <end position="483"/>
    </location>
</feature>
<feature type="compositionally biased region" description="Polar residues" evidence="1">
    <location>
        <begin position="494"/>
        <end position="517"/>
    </location>
</feature>
<dbReference type="Gene3D" id="2.40.50.140">
    <property type="entry name" value="Nucleic acid-binding proteins"/>
    <property type="match status" value="1"/>
</dbReference>
<feature type="compositionally biased region" description="Basic and acidic residues" evidence="1">
    <location>
        <begin position="87"/>
        <end position="100"/>
    </location>
</feature>
<feature type="region of interest" description="Disordered" evidence="1">
    <location>
        <begin position="1"/>
        <end position="358"/>
    </location>
</feature>
<feature type="compositionally biased region" description="Polar residues" evidence="1">
    <location>
        <begin position="162"/>
        <end position="184"/>
    </location>
</feature>
<feature type="compositionally biased region" description="Low complexity" evidence="1">
    <location>
        <begin position="236"/>
        <end position="250"/>
    </location>
</feature>
<sequence>MGGDYAKEKRRLKRLEAQGGTANEVTRTPSHINPSTEQNRDPNITTKDNNISSSGQSNSSSALLRLKRKLERKATGKFKTGNTSKKPQLESKQEKGKAAERIQSLPSKRPKTNTPKQDYSSNRKSPPTNVNKKLPPSKKKATKDKSEANKKPKHLKRKVDQLSKSLTNGSPTASASGTDITQLEAQMKELAEQIEHFKRIKSTTSKASKDSSETDTGGDKDIPQAQGENQNKSDGNDSSSSSESSDDSSSAPDENVSTDPAKESKTLLATSSSSSSEDDSSSEDEEVVNDSSARSRGKRRRGRRTEGSSKEKVNADEAIPLEAKSEVSEDKQVQVSKRSTDDVETASKKKTPKKEDTRRCIGRKPVTDYVVGQKYSGTVKYIKSSLGAFIDIGSHSDAFCHISCISDEYARSVDDVLKVNDSVEARVVEINREKKRITVSLRSEEMAQKEQDDLKAKKTVQSGKKKSGVMLNHTRFDKNNAEKEDNEEKENEVQTKTNSKSISSESGTQSKDVSSGGQKCGADLKRERKLARRAERRAQKSAE</sequence>
<dbReference type="SUPFAM" id="SSF50249">
    <property type="entry name" value="Nucleic acid-binding proteins"/>
    <property type="match status" value="1"/>
</dbReference>
<reference evidence="3 4" key="1">
    <citation type="journal article" date="2020" name="G3 (Bethesda)">
        <title>Improved Reference Genome for Cyclotella cryptica CCMP332, a Model for Cell Wall Morphogenesis, Salinity Adaptation, and Lipid Production in Diatoms (Bacillariophyta).</title>
        <authorList>
            <person name="Roberts W.R."/>
            <person name="Downey K.M."/>
            <person name="Ruck E.C."/>
            <person name="Traller J.C."/>
            <person name="Alverson A.J."/>
        </authorList>
    </citation>
    <scope>NUCLEOTIDE SEQUENCE [LARGE SCALE GENOMIC DNA]</scope>
    <source>
        <strain evidence="3 4">CCMP332</strain>
    </source>
</reference>
<evidence type="ECO:0000313" key="3">
    <source>
        <dbReference type="EMBL" id="KAL3792674.1"/>
    </source>
</evidence>
<comment type="caution">
    <text evidence="3">The sequence shown here is derived from an EMBL/GenBank/DDBJ whole genome shotgun (WGS) entry which is preliminary data.</text>
</comment>
<dbReference type="SMART" id="SM00316">
    <property type="entry name" value="S1"/>
    <property type="match status" value="1"/>
</dbReference>
<dbReference type="InterPro" id="IPR003029">
    <property type="entry name" value="S1_domain"/>
</dbReference>
<dbReference type="InterPro" id="IPR050437">
    <property type="entry name" value="Ribos_protein_bS1-like"/>
</dbReference>
<feature type="compositionally biased region" description="Polar residues" evidence="1">
    <location>
        <begin position="20"/>
        <end position="48"/>
    </location>
</feature>
<feature type="compositionally biased region" description="Basic and acidic residues" evidence="1">
    <location>
        <begin position="186"/>
        <end position="197"/>
    </location>
</feature>
<protein>
    <recommendedName>
        <fullName evidence="2">S1 motif domain-containing protein</fullName>
    </recommendedName>
</protein>
<name>A0ABD3PYN6_9STRA</name>
<dbReference type="PANTHER" id="PTHR10724:SF10">
    <property type="entry name" value="S1 RNA-BINDING DOMAIN-CONTAINING PROTEIN 1"/>
    <property type="match status" value="1"/>
</dbReference>
<proteinExistence type="predicted"/>
<evidence type="ECO:0000256" key="1">
    <source>
        <dbReference type="SAM" id="MobiDB-lite"/>
    </source>
</evidence>
<feature type="compositionally biased region" description="Basic and acidic residues" evidence="1">
    <location>
        <begin position="207"/>
        <end position="222"/>
    </location>
</feature>
<dbReference type="Proteomes" id="UP001516023">
    <property type="component" value="Unassembled WGS sequence"/>
</dbReference>
<evidence type="ECO:0000259" key="2">
    <source>
        <dbReference type="PROSITE" id="PS50126"/>
    </source>
</evidence>
<feature type="compositionally biased region" description="Basic and acidic residues" evidence="1">
    <location>
        <begin position="323"/>
        <end position="358"/>
    </location>
</feature>
<dbReference type="Pfam" id="PF00575">
    <property type="entry name" value="S1"/>
    <property type="match status" value="1"/>
</dbReference>
<feature type="domain" description="S1 motif" evidence="2">
    <location>
        <begin position="372"/>
        <end position="442"/>
    </location>
</feature>
<evidence type="ECO:0000313" key="4">
    <source>
        <dbReference type="Proteomes" id="UP001516023"/>
    </source>
</evidence>
<feature type="compositionally biased region" description="Basic and acidic residues" evidence="1">
    <location>
        <begin position="304"/>
        <end position="315"/>
    </location>
</feature>
<dbReference type="EMBL" id="JABMIG020000099">
    <property type="protein sequence ID" value="KAL3792674.1"/>
    <property type="molecule type" value="Genomic_DNA"/>
</dbReference>
<feature type="compositionally biased region" description="Acidic residues" evidence="1">
    <location>
        <begin position="276"/>
        <end position="288"/>
    </location>
</feature>
<dbReference type="InterPro" id="IPR012340">
    <property type="entry name" value="NA-bd_OB-fold"/>
</dbReference>
<feature type="region of interest" description="Disordered" evidence="1">
    <location>
        <begin position="448"/>
        <end position="543"/>
    </location>
</feature>
<feature type="compositionally biased region" description="Low complexity" evidence="1">
    <location>
        <begin position="49"/>
        <end position="64"/>
    </location>
</feature>